<dbReference type="Proteomes" id="UP001434883">
    <property type="component" value="Unassembled WGS sequence"/>
</dbReference>
<dbReference type="PANTHER" id="PTHR12157">
    <property type="entry name" value="REGULATING SYNAPTIC MEMBRANE EXOCYTOSIS PROTEIN"/>
    <property type="match status" value="1"/>
</dbReference>
<dbReference type="PANTHER" id="PTHR12157:SF18">
    <property type="entry name" value="REGULATING SYNAPTIC MEMBRANE EXOCYTOSIS PROTEIN 1"/>
    <property type="match status" value="1"/>
</dbReference>
<keyword evidence="4" id="KW-1185">Reference proteome</keyword>
<evidence type="ECO:0000313" key="3">
    <source>
        <dbReference type="EMBL" id="MEQ2198931.1"/>
    </source>
</evidence>
<proteinExistence type="predicted"/>
<feature type="compositionally biased region" description="Polar residues" evidence="1">
    <location>
        <begin position="7"/>
        <end position="23"/>
    </location>
</feature>
<evidence type="ECO:0000256" key="2">
    <source>
        <dbReference type="SAM" id="Phobius"/>
    </source>
</evidence>
<name>A0ABV0QSV6_9TELE</name>
<dbReference type="EMBL" id="JAHRIN010021401">
    <property type="protein sequence ID" value="MEQ2198931.1"/>
    <property type="molecule type" value="Genomic_DNA"/>
</dbReference>
<keyword evidence="2" id="KW-1133">Transmembrane helix</keyword>
<protein>
    <submittedName>
        <fullName evidence="3">Uncharacterized protein</fullName>
    </submittedName>
</protein>
<feature type="transmembrane region" description="Helical" evidence="2">
    <location>
        <begin position="118"/>
        <end position="146"/>
    </location>
</feature>
<feature type="transmembrane region" description="Helical" evidence="2">
    <location>
        <begin position="86"/>
        <end position="106"/>
    </location>
</feature>
<sequence length="150" mass="16981">MAVELSRNMSRQPSRESNNGSMNSCNSEGNLIFSGVNLGASSQFSDFLDGLGPAQLVGRQTLATPAIGTKLSYWSLLLSFHSAHDFSYLIFCFIAVFSVFFFPHCFDLFTCYLPVFSFFFYNFLFCIFYCLINPLCLIILFLSIIFPYPL</sequence>
<keyword evidence="2" id="KW-0472">Membrane</keyword>
<accession>A0ABV0QSV6</accession>
<organism evidence="3 4">
    <name type="scientific">Xenoophorus captivus</name>
    <dbReference type="NCBI Taxonomy" id="1517983"/>
    <lineage>
        <taxon>Eukaryota</taxon>
        <taxon>Metazoa</taxon>
        <taxon>Chordata</taxon>
        <taxon>Craniata</taxon>
        <taxon>Vertebrata</taxon>
        <taxon>Euteleostomi</taxon>
        <taxon>Actinopterygii</taxon>
        <taxon>Neopterygii</taxon>
        <taxon>Teleostei</taxon>
        <taxon>Neoteleostei</taxon>
        <taxon>Acanthomorphata</taxon>
        <taxon>Ovalentaria</taxon>
        <taxon>Atherinomorphae</taxon>
        <taxon>Cyprinodontiformes</taxon>
        <taxon>Goodeidae</taxon>
        <taxon>Xenoophorus</taxon>
    </lineage>
</organism>
<keyword evidence="2" id="KW-0812">Transmembrane</keyword>
<feature type="region of interest" description="Disordered" evidence="1">
    <location>
        <begin position="1"/>
        <end position="23"/>
    </location>
</feature>
<comment type="caution">
    <text evidence="3">The sequence shown here is derived from an EMBL/GenBank/DDBJ whole genome shotgun (WGS) entry which is preliminary data.</text>
</comment>
<gene>
    <name evidence="3" type="ORF">XENOCAPTIV_021111</name>
</gene>
<evidence type="ECO:0000256" key="1">
    <source>
        <dbReference type="SAM" id="MobiDB-lite"/>
    </source>
</evidence>
<dbReference type="InterPro" id="IPR039032">
    <property type="entry name" value="Rim-like"/>
</dbReference>
<reference evidence="3 4" key="1">
    <citation type="submission" date="2021-06" db="EMBL/GenBank/DDBJ databases">
        <authorList>
            <person name="Palmer J.M."/>
        </authorList>
    </citation>
    <scope>NUCLEOTIDE SEQUENCE [LARGE SCALE GENOMIC DNA]</scope>
    <source>
        <strain evidence="3 4">XC_2019</strain>
        <tissue evidence="3">Muscle</tissue>
    </source>
</reference>
<evidence type="ECO:0000313" key="4">
    <source>
        <dbReference type="Proteomes" id="UP001434883"/>
    </source>
</evidence>